<organism evidence="5 6">
    <name type="scientific">Mesobacillus foraminis</name>
    <dbReference type="NCBI Taxonomy" id="279826"/>
    <lineage>
        <taxon>Bacteria</taxon>
        <taxon>Bacillati</taxon>
        <taxon>Bacillota</taxon>
        <taxon>Bacilli</taxon>
        <taxon>Bacillales</taxon>
        <taxon>Bacillaceae</taxon>
        <taxon>Mesobacillus</taxon>
    </lineage>
</organism>
<dbReference type="InterPro" id="IPR000843">
    <property type="entry name" value="HTH_LacI"/>
</dbReference>
<dbReference type="CDD" id="cd01392">
    <property type="entry name" value="HTH_LacI"/>
    <property type="match status" value="1"/>
</dbReference>
<evidence type="ECO:0000259" key="4">
    <source>
        <dbReference type="PROSITE" id="PS50932"/>
    </source>
</evidence>
<evidence type="ECO:0000256" key="2">
    <source>
        <dbReference type="ARBA" id="ARBA00023125"/>
    </source>
</evidence>
<dbReference type="InterPro" id="IPR028082">
    <property type="entry name" value="Peripla_BP_I"/>
</dbReference>
<evidence type="ECO:0000313" key="5">
    <source>
        <dbReference type="EMBL" id="TCN27917.1"/>
    </source>
</evidence>
<evidence type="ECO:0000256" key="3">
    <source>
        <dbReference type="ARBA" id="ARBA00023163"/>
    </source>
</evidence>
<evidence type="ECO:0000256" key="1">
    <source>
        <dbReference type="ARBA" id="ARBA00023015"/>
    </source>
</evidence>
<dbReference type="InterPro" id="IPR046335">
    <property type="entry name" value="LacI/GalR-like_sensor"/>
</dbReference>
<dbReference type="PANTHER" id="PTHR30146">
    <property type="entry name" value="LACI-RELATED TRANSCRIPTIONAL REPRESSOR"/>
    <property type="match status" value="1"/>
</dbReference>
<protein>
    <submittedName>
        <fullName evidence="5">DNA-binding LacI/PurR family transcriptional regulator</fullName>
    </submittedName>
</protein>
<dbReference type="GO" id="GO:0000976">
    <property type="term" value="F:transcription cis-regulatory region binding"/>
    <property type="evidence" value="ECO:0007669"/>
    <property type="project" value="TreeGrafter"/>
</dbReference>
<comment type="caution">
    <text evidence="5">The sequence shown here is derived from an EMBL/GenBank/DDBJ whole genome shotgun (WGS) entry which is preliminary data.</text>
</comment>
<dbReference type="AlphaFoldDB" id="A0A4R2BKY6"/>
<dbReference type="Gene3D" id="3.40.50.2300">
    <property type="match status" value="2"/>
</dbReference>
<keyword evidence="3" id="KW-0804">Transcription</keyword>
<dbReference type="GO" id="GO:0003700">
    <property type="term" value="F:DNA-binding transcription factor activity"/>
    <property type="evidence" value="ECO:0007669"/>
    <property type="project" value="TreeGrafter"/>
</dbReference>
<dbReference type="Proteomes" id="UP000295689">
    <property type="component" value="Unassembled WGS sequence"/>
</dbReference>
<sequence length="347" mass="37828">MAVTIKDVAKIANVAPSTVSRVIANSPRISEKTKEKVREVMHQLGYHPNFIARSLASQSTQAIGLIMPSSTDIVFQNPFFPIVLGGLSEGAQAKQYVLHMTTGKTDHEIYEGVVSMIQGGRVDGMILLSSKVEDKVLSYLHEQDFPFVVIGKPFKDTESITHVDNDNFKAAREVTNYLISLGHEKIGFIGGDLNLVVTVDRLLGYEKALEEAGIPLTSEYIIHNQFLREGGREAVQILLSSGAMPTALVVADDLMALGVLNALDEVGISVPEDLSIVSFNNVMIAEMAKPPLTSVDINIFNLGFEAAKSLIQKIENPNEPAKRIIIPYEIVERLSCSEPKAKKGSTP</sequence>
<keyword evidence="6" id="KW-1185">Reference proteome</keyword>
<accession>A0A4R2BKY6</accession>
<keyword evidence="1" id="KW-0805">Transcription regulation</keyword>
<dbReference type="SMART" id="SM00354">
    <property type="entry name" value="HTH_LACI"/>
    <property type="match status" value="1"/>
</dbReference>
<dbReference type="CDD" id="cd06294">
    <property type="entry name" value="PBP1_MalR-like"/>
    <property type="match status" value="1"/>
</dbReference>
<keyword evidence="2 5" id="KW-0238">DNA-binding</keyword>
<dbReference type="SUPFAM" id="SSF53822">
    <property type="entry name" value="Periplasmic binding protein-like I"/>
    <property type="match status" value="1"/>
</dbReference>
<reference evidence="5 6" key="1">
    <citation type="journal article" date="2015" name="Stand. Genomic Sci.">
        <title>Genomic Encyclopedia of Bacterial and Archaeal Type Strains, Phase III: the genomes of soil and plant-associated and newly described type strains.</title>
        <authorList>
            <person name="Whitman W.B."/>
            <person name="Woyke T."/>
            <person name="Klenk H.P."/>
            <person name="Zhou Y."/>
            <person name="Lilburn T.G."/>
            <person name="Beck B.J."/>
            <person name="De Vos P."/>
            <person name="Vandamme P."/>
            <person name="Eisen J.A."/>
            <person name="Garrity G."/>
            <person name="Hugenholtz P."/>
            <person name="Kyrpides N.C."/>
        </authorList>
    </citation>
    <scope>NUCLEOTIDE SEQUENCE [LARGE SCALE GENOMIC DNA]</scope>
    <source>
        <strain evidence="5 6">CV53</strain>
    </source>
</reference>
<dbReference type="EMBL" id="SLVV01000001">
    <property type="protein sequence ID" value="TCN27917.1"/>
    <property type="molecule type" value="Genomic_DNA"/>
</dbReference>
<evidence type="ECO:0000313" key="6">
    <source>
        <dbReference type="Proteomes" id="UP000295689"/>
    </source>
</evidence>
<proteinExistence type="predicted"/>
<feature type="domain" description="HTH lacI-type" evidence="4">
    <location>
        <begin position="3"/>
        <end position="57"/>
    </location>
</feature>
<name>A0A4R2BKY6_9BACI</name>
<dbReference type="Pfam" id="PF13377">
    <property type="entry name" value="Peripla_BP_3"/>
    <property type="match status" value="1"/>
</dbReference>
<dbReference type="PROSITE" id="PS50932">
    <property type="entry name" value="HTH_LACI_2"/>
    <property type="match status" value="1"/>
</dbReference>
<dbReference type="Gene3D" id="1.10.260.40">
    <property type="entry name" value="lambda repressor-like DNA-binding domains"/>
    <property type="match status" value="1"/>
</dbReference>
<dbReference type="RefSeq" id="WP_132000961.1">
    <property type="nucleotide sequence ID" value="NZ_JABUHM010000006.1"/>
</dbReference>
<dbReference type="SUPFAM" id="SSF47413">
    <property type="entry name" value="lambda repressor-like DNA-binding domains"/>
    <property type="match status" value="1"/>
</dbReference>
<dbReference type="Pfam" id="PF00356">
    <property type="entry name" value="LacI"/>
    <property type="match status" value="1"/>
</dbReference>
<gene>
    <name evidence="5" type="ORF">EV146_101247</name>
</gene>
<dbReference type="InterPro" id="IPR010982">
    <property type="entry name" value="Lambda_DNA-bd_dom_sf"/>
</dbReference>
<dbReference type="PANTHER" id="PTHR30146:SF109">
    <property type="entry name" value="HTH-TYPE TRANSCRIPTIONAL REGULATOR GALS"/>
    <property type="match status" value="1"/>
</dbReference>